<proteinExistence type="predicted"/>
<comment type="caution">
    <text evidence="1">The sequence shown here is derived from an EMBL/GenBank/DDBJ whole genome shotgun (WGS) entry which is preliminary data.</text>
</comment>
<keyword evidence="2" id="KW-1185">Reference proteome</keyword>
<gene>
    <name evidence="1" type="primary">Gnb1l</name>
    <name evidence="1" type="ORF">Anas_00520</name>
</gene>
<dbReference type="EMBL" id="SEYY01000267">
    <property type="protein sequence ID" value="KAB7507673.1"/>
    <property type="molecule type" value="Genomic_DNA"/>
</dbReference>
<sequence>MGSRHPPDPSFVLRGVRDSVTCLNFNPPKTKDEKIKYLAGGTQSGRVCIWNLKSKNVCYNWEAHSSSVTWLKFLKFSVLCTSGRNECVSLWDLYDNTARLKTKIPVEDYLGFSRCDITDLGNQQLLCVPGPHQEFVSIWELSSSIKICHLGPENEKGYGSVMQCKWVECGKRFKY</sequence>
<protein>
    <submittedName>
        <fullName evidence="1">Guanine nucleotide-binding protein subunit beta-like protein 1</fullName>
    </submittedName>
</protein>
<dbReference type="InterPro" id="IPR015943">
    <property type="entry name" value="WD40/YVTN_repeat-like_dom_sf"/>
</dbReference>
<dbReference type="AlphaFoldDB" id="A0A5N5TNB7"/>
<name>A0A5N5TNB7_9CRUS</name>
<dbReference type="OrthoDB" id="7668193at2759"/>
<evidence type="ECO:0000313" key="2">
    <source>
        <dbReference type="Proteomes" id="UP000326759"/>
    </source>
</evidence>
<dbReference type="Gene3D" id="2.130.10.10">
    <property type="entry name" value="YVTN repeat-like/Quinoprotein amine dehydrogenase"/>
    <property type="match status" value="1"/>
</dbReference>
<dbReference type="Proteomes" id="UP000326759">
    <property type="component" value="Unassembled WGS sequence"/>
</dbReference>
<dbReference type="InterPro" id="IPR036322">
    <property type="entry name" value="WD40_repeat_dom_sf"/>
</dbReference>
<reference evidence="1 2" key="1">
    <citation type="journal article" date="2019" name="PLoS Biol.">
        <title>Sex chromosomes control vertical transmission of feminizing Wolbachia symbionts in an isopod.</title>
        <authorList>
            <person name="Becking T."/>
            <person name="Chebbi M.A."/>
            <person name="Giraud I."/>
            <person name="Moumen B."/>
            <person name="Laverre T."/>
            <person name="Caubet Y."/>
            <person name="Peccoud J."/>
            <person name="Gilbert C."/>
            <person name="Cordaux R."/>
        </authorList>
    </citation>
    <scope>NUCLEOTIDE SEQUENCE [LARGE SCALE GENOMIC DNA]</scope>
    <source>
        <strain evidence="1">ANa2</strain>
        <tissue evidence="1">Whole body excluding digestive tract and cuticle</tissue>
    </source>
</reference>
<accession>A0A5N5TNB7</accession>
<dbReference type="SUPFAM" id="SSF50978">
    <property type="entry name" value="WD40 repeat-like"/>
    <property type="match status" value="1"/>
</dbReference>
<evidence type="ECO:0000313" key="1">
    <source>
        <dbReference type="EMBL" id="KAB7507673.1"/>
    </source>
</evidence>
<dbReference type="SMART" id="SM00320">
    <property type="entry name" value="WD40"/>
    <property type="match status" value="2"/>
</dbReference>
<dbReference type="InterPro" id="IPR001680">
    <property type="entry name" value="WD40_rpt"/>
</dbReference>
<organism evidence="1 2">
    <name type="scientific">Armadillidium nasatum</name>
    <dbReference type="NCBI Taxonomy" id="96803"/>
    <lineage>
        <taxon>Eukaryota</taxon>
        <taxon>Metazoa</taxon>
        <taxon>Ecdysozoa</taxon>
        <taxon>Arthropoda</taxon>
        <taxon>Crustacea</taxon>
        <taxon>Multicrustacea</taxon>
        <taxon>Malacostraca</taxon>
        <taxon>Eumalacostraca</taxon>
        <taxon>Peracarida</taxon>
        <taxon>Isopoda</taxon>
        <taxon>Oniscidea</taxon>
        <taxon>Crinocheta</taxon>
        <taxon>Armadillidiidae</taxon>
        <taxon>Armadillidium</taxon>
    </lineage>
</organism>